<name>A0A7I8IVH3_SPIIN</name>
<accession>A0A7I8IVH3</accession>
<evidence type="ECO:0000313" key="1">
    <source>
        <dbReference type="EMBL" id="CAA2622110.1"/>
    </source>
</evidence>
<dbReference type="EMBL" id="LR743593">
    <property type="protein sequence ID" value="CAA2622110.1"/>
    <property type="molecule type" value="Genomic_DNA"/>
</dbReference>
<evidence type="ECO:0000313" key="2">
    <source>
        <dbReference type="Proteomes" id="UP001189122"/>
    </source>
</evidence>
<organism evidence="1">
    <name type="scientific">Spirodela intermedia</name>
    <name type="common">Intermediate duckweed</name>
    <dbReference type="NCBI Taxonomy" id="51605"/>
    <lineage>
        <taxon>Eukaryota</taxon>
        <taxon>Viridiplantae</taxon>
        <taxon>Streptophyta</taxon>
        <taxon>Embryophyta</taxon>
        <taxon>Tracheophyta</taxon>
        <taxon>Spermatophyta</taxon>
        <taxon>Magnoliopsida</taxon>
        <taxon>Liliopsida</taxon>
        <taxon>Araceae</taxon>
        <taxon>Lemnoideae</taxon>
        <taxon>Spirodela</taxon>
    </lineage>
</organism>
<protein>
    <submittedName>
        <fullName evidence="1">Uncharacterized protein</fullName>
    </submittedName>
</protein>
<dbReference type="AlphaFoldDB" id="A0A7I8IVH3"/>
<reference evidence="1 2" key="1">
    <citation type="submission" date="2019-12" db="EMBL/GenBank/DDBJ databases">
        <authorList>
            <person name="Scholz U."/>
            <person name="Mascher M."/>
            <person name="Fiebig A."/>
        </authorList>
    </citation>
    <scope>NUCLEOTIDE SEQUENCE</scope>
</reference>
<dbReference type="Proteomes" id="UP001189122">
    <property type="component" value="Unassembled WGS sequence"/>
</dbReference>
<keyword evidence="2" id="KW-1185">Reference proteome</keyword>
<gene>
    <name evidence="1" type="ORF">SI7747_06008174</name>
</gene>
<sequence>MSPRSYENNLLIECDQIISLTEQRMSYHLAACLNNF</sequence>
<dbReference type="EMBL" id="CACRZD030000006">
    <property type="protein sequence ID" value="CAA6661779.1"/>
    <property type="molecule type" value="Genomic_DNA"/>
</dbReference>
<proteinExistence type="predicted"/>